<organism evidence="2 3">
    <name type="scientific">Eumeta variegata</name>
    <name type="common">Bagworm moth</name>
    <name type="synonym">Eumeta japonica</name>
    <dbReference type="NCBI Taxonomy" id="151549"/>
    <lineage>
        <taxon>Eukaryota</taxon>
        <taxon>Metazoa</taxon>
        <taxon>Ecdysozoa</taxon>
        <taxon>Arthropoda</taxon>
        <taxon>Hexapoda</taxon>
        <taxon>Insecta</taxon>
        <taxon>Pterygota</taxon>
        <taxon>Neoptera</taxon>
        <taxon>Endopterygota</taxon>
        <taxon>Lepidoptera</taxon>
        <taxon>Glossata</taxon>
        <taxon>Ditrysia</taxon>
        <taxon>Tineoidea</taxon>
        <taxon>Psychidae</taxon>
        <taxon>Oiketicinae</taxon>
        <taxon>Eumeta</taxon>
    </lineage>
</organism>
<keyword evidence="1" id="KW-0812">Transmembrane</keyword>
<sequence length="151" mass="16909">MVFNSVKTKRFSPCLAVYGYVVTASVASVTSSTQFALSYLHVKLFWRDKHLWRGCNPLHGSRSARRETERDEAFRPVRTLFQAKYLPPTLAPQKGSLTLIQDEALATTAPSRGTSGRCAVGRYKTRSVSRQLTPILTNPHVTSTVRERTLP</sequence>
<keyword evidence="1" id="KW-0472">Membrane</keyword>
<comment type="caution">
    <text evidence="2">The sequence shown here is derived from an EMBL/GenBank/DDBJ whole genome shotgun (WGS) entry which is preliminary data.</text>
</comment>
<accession>A0A4C1XK66</accession>
<gene>
    <name evidence="2" type="ORF">EVAR_35560_1</name>
</gene>
<dbReference type="Proteomes" id="UP000299102">
    <property type="component" value="Unassembled WGS sequence"/>
</dbReference>
<feature type="transmembrane region" description="Helical" evidence="1">
    <location>
        <begin position="20"/>
        <end position="40"/>
    </location>
</feature>
<dbReference type="AlphaFoldDB" id="A0A4C1XK66"/>
<proteinExistence type="predicted"/>
<name>A0A4C1XK66_EUMVA</name>
<evidence type="ECO:0000256" key="1">
    <source>
        <dbReference type="SAM" id="Phobius"/>
    </source>
</evidence>
<reference evidence="2 3" key="1">
    <citation type="journal article" date="2019" name="Commun. Biol.">
        <title>The bagworm genome reveals a unique fibroin gene that provides high tensile strength.</title>
        <authorList>
            <person name="Kono N."/>
            <person name="Nakamura H."/>
            <person name="Ohtoshi R."/>
            <person name="Tomita M."/>
            <person name="Numata K."/>
            <person name="Arakawa K."/>
        </authorList>
    </citation>
    <scope>NUCLEOTIDE SEQUENCE [LARGE SCALE GENOMIC DNA]</scope>
</reference>
<evidence type="ECO:0000313" key="3">
    <source>
        <dbReference type="Proteomes" id="UP000299102"/>
    </source>
</evidence>
<evidence type="ECO:0000313" key="2">
    <source>
        <dbReference type="EMBL" id="GBP64171.1"/>
    </source>
</evidence>
<keyword evidence="1" id="KW-1133">Transmembrane helix</keyword>
<dbReference type="EMBL" id="BGZK01000890">
    <property type="protein sequence ID" value="GBP64171.1"/>
    <property type="molecule type" value="Genomic_DNA"/>
</dbReference>
<keyword evidence="3" id="KW-1185">Reference proteome</keyword>
<protein>
    <submittedName>
        <fullName evidence="2">Uncharacterized protein</fullName>
    </submittedName>
</protein>